<dbReference type="KEGG" id="cai:Caci_2257"/>
<sequence>MVQSTMVQTTMVQSTMVQSTMVQSTASQPPQSPPSTPRFGVNYTPSSGWFHHWLDFDLDAVRADLDSIAALGMDHVRVFPLWPVFQPNRTLIRPAAVEQLVAVADAAGERGLDVNVDGLQGHLSSFDFQPAWIHSWHRRNMFTDPDVVGAEAEYLRTLASALADRPNFIGMTLGNETNQFSGDPHPDPDRITPAQAAAWLDRLLEACEQGAPGKFHLHCSYDAAWYLDDHPFTPAHAARYGAATAIHSWVFNGTQQRYGTDSAAVAHHAEYMIELSKAWSADPRRPVWLQEVGAPQPHVPADKAADFTRATVANALDCPDLWGITWWCSHDVSKDLADFPELEYSLGLLTNDREPKPAGLELAKIVGEIRGQWAPPAPRSVGLVLDLPEEVTARATCGPGGGFYEAFMHLLEEGARPTAVLAGLAGDKNHLTARGITEVLAVEDVWS</sequence>
<evidence type="ECO:0000256" key="1">
    <source>
        <dbReference type="SAM" id="MobiDB-lite"/>
    </source>
</evidence>
<dbReference type="Gene3D" id="3.20.20.80">
    <property type="entry name" value="Glycosidases"/>
    <property type="match status" value="1"/>
</dbReference>
<dbReference type="Proteomes" id="UP000000851">
    <property type="component" value="Chromosome"/>
</dbReference>
<keyword evidence="3" id="KW-1185">Reference proteome</keyword>
<evidence type="ECO:0000313" key="3">
    <source>
        <dbReference type="Proteomes" id="UP000000851"/>
    </source>
</evidence>
<dbReference type="HOGENOM" id="CLU_059722_0_0_11"/>
<dbReference type="EMBL" id="CP001700">
    <property type="protein sequence ID" value="ACU71175.1"/>
    <property type="molecule type" value="Genomic_DNA"/>
</dbReference>
<evidence type="ECO:0008006" key="4">
    <source>
        <dbReference type="Google" id="ProtNLM"/>
    </source>
</evidence>
<dbReference type="SMR" id="C7QJF2"/>
<dbReference type="InParanoid" id="C7QJF2"/>
<protein>
    <recommendedName>
        <fullName evidence="4">Glycosyl hydrolase</fullName>
    </recommendedName>
</protein>
<name>C7QJF2_CATAD</name>
<feature type="compositionally biased region" description="Low complexity" evidence="1">
    <location>
        <begin position="19"/>
        <end position="29"/>
    </location>
</feature>
<dbReference type="STRING" id="479433.Caci_2257"/>
<dbReference type="eggNOG" id="COG3934">
    <property type="taxonomic scope" value="Bacteria"/>
</dbReference>
<evidence type="ECO:0000313" key="2">
    <source>
        <dbReference type="EMBL" id="ACU71175.1"/>
    </source>
</evidence>
<dbReference type="SUPFAM" id="SSF51445">
    <property type="entry name" value="(Trans)glycosidases"/>
    <property type="match status" value="1"/>
</dbReference>
<dbReference type="CAZy" id="GH5">
    <property type="family name" value="Glycoside Hydrolase Family 5"/>
</dbReference>
<reference evidence="2 3" key="1">
    <citation type="journal article" date="2009" name="Stand. Genomic Sci.">
        <title>Complete genome sequence of Catenulispora acidiphila type strain (ID 139908).</title>
        <authorList>
            <person name="Copeland A."/>
            <person name="Lapidus A."/>
            <person name="Glavina Del Rio T."/>
            <person name="Nolan M."/>
            <person name="Lucas S."/>
            <person name="Chen F."/>
            <person name="Tice H."/>
            <person name="Cheng J.F."/>
            <person name="Bruce D."/>
            <person name="Goodwin L."/>
            <person name="Pitluck S."/>
            <person name="Mikhailova N."/>
            <person name="Pati A."/>
            <person name="Ivanova N."/>
            <person name="Mavromatis K."/>
            <person name="Chen A."/>
            <person name="Palaniappan K."/>
            <person name="Chain P."/>
            <person name="Land M."/>
            <person name="Hauser L."/>
            <person name="Chang Y.J."/>
            <person name="Jeffries C.D."/>
            <person name="Chertkov O."/>
            <person name="Brettin T."/>
            <person name="Detter J.C."/>
            <person name="Han C."/>
            <person name="Ali Z."/>
            <person name="Tindall B.J."/>
            <person name="Goker M."/>
            <person name="Bristow J."/>
            <person name="Eisen J.A."/>
            <person name="Markowitz V."/>
            <person name="Hugenholtz P."/>
            <person name="Kyrpides N.C."/>
            <person name="Klenk H.P."/>
        </authorList>
    </citation>
    <scope>NUCLEOTIDE SEQUENCE [LARGE SCALE GENOMIC DNA]</scope>
    <source>
        <strain evidence="3">DSM 44928 / JCM 14897 / NBRC 102108 / NRRL B-24433 / ID139908</strain>
    </source>
</reference>
<gene>
    <name evidence="2" type="ordered locus">Caci_2257</name>
</gene>
<proteinExistence type="predicted"/>
<accession>C7QJF2</accession>
<dbReference type="InterPro" id="IPR017853">
    <property type="entry name" value="GH"/>
</dbReference>
<feature type="region of interest" description="Disordered" evidence="1">
    <location>
        <begin position="19"/>
        <end position="40"/>
    </location>
</feature>
<dbReference type="AlphaFoldDB" id="C7QJF2"/>
<organism evidence="2 3">
    <name type="scientific">Catenulispora acidiphila (strain DSM 44928 / JCM 14897 / NBRC 102108 / NRRL B-24433 / ID139908)</name>
    <dbReference type="NCBI Taxonomy" id="479433"/>
    <lineage>
        <taxon>Bacteria</taxon>
        <taxon>Bacillati</taxon>
        <taxon>Actinomycetota</taxon>
        <taxon>Actinomycetes</taxon>
        <taxon>Catenulisporales</taxon>
        <taxon>Catenulisporaceae</taxon>
        <taxon>Catenulispora</taxon>
    </lineage>
</organism>